<evidence type="ECO:0000313" key="2">
    <source>
        <dbReference type="EMBL" id="GLV54455.1"/>
    </source>
</evidence>
<evidence type="ECO:0008006" key="4">
    <source>
        <dbReference type="Google" id="ProtNLM"/>
    </source>
</evidence>
<evidence type="ECO:0000313" key="3">
    <source>
        <dbReference type="Proteomes" id="UP001344906"/>
    </source>
</evidence>
<dbReference type="EMBL" id="BSRI01000001">
    <property type="protein sequence ID" value="GLV54455.1"/>
    <property type="molecule type" value="Genomic_DNA"/>
</dbReference>
<proteinExistence type="predicted"/>
<reference evidence="2 3" key="1">
    <citation type="submission" date="2023-02" db="EMBL/GenBank/DDBJ databases">
        <title>Dictyobacter halimunensis sp. nov., a new member of the class Ktedonobacteria from forest soil in a geothermal area.</title>
        <authorList>
            <person name="Rachmania M.K."/>
            <person name="Ningsih F."/>
            <person name="Sakai Y."/>
            <person name="Yabe S."/>
            <person name="Yokota A."/>
            <person name="Sjamsuridzal W."/>
        </authorList>
    </citation>
    <scope>NUCLEOTIDE SEQUENCE [LARGE SCALE GENOMIC DNA]</scope>
    <source>
        <strain evidence="2 3">S3.2.2.5</strain>
    </source>
</reference>
<organism evidence="2 3">
    <name type="scientific">Dictyobacter halimunensis</name>
    <dbReference type="NCBI Taxonomy" id="3026934"/>
    <lineage>
        <taxon>Bacteria</taxon>
        <taxon>Bacillati</taxon>
        <taxon>Chloroflexota</taxon>
        <taxon>Ktedonobacteria</taxon>
        <taxon>Ktedonobacterales</taxon>
        <taxon>Dictyobacteraceae</taxon>
        <taxon>Dictyobacter</taxon>
    </lineage>
</organism>
<dbReference type="RefSeq" id="WP_338248121.1">
    <property type="nucleotide sequence ID" value="NZ_BSRI01000001.1"/>
</dbReference>
<keyword evidence="3" id="KW-1185">Reference proteome</keyword>
<comment type="caution">
    <text evidence="2">The sequence shown here is derived from an EMBL/GenBank/DDBJ whole genome shotgun (WGS) entry which is preliminary data.</text>
</comment>
<keyword evidence="1" id="KW-0472">Membrane</keyword>
<sequence>MSRGEDVNKVPIYQILFILYWFWANLMSPRFHIPTLVGTMLNATRPWEQKAFFHFQWVFLKLNPTITQGLLSIALLVGSGFAAIALAWFYLRWKKGL</sequence>
<feature type="transmembrane region" description="Helical" evidence="1">
    <location>
        <begin position="12"/>
        <end position="31"/>
    </location>
</feature>
<keyword evidence="1" id="KW-1133">Transmembrane helix</keyword>
<protein>
    <recommendedName>
        <fullName evidence="4">ABC-2 type transporter domain-containing protein</fullName>
    </recommendedName>
</protein>
<gene>
    <name evidence="2" type="ORF">KDH_13020</name>
</gene>
<keyword evidence="1" id="KW-0812">Transmembrane</keyword>
<accession>A0ABQ6FLI1</accession>
<evidence type="ECO:0000256" key="1">
    <source>
        <dbReference type="SAM" id="Phobius"/>
    </source>
</evidence>
<name>A0ABQ6FLI1_9CHLR</name>
<feature type="transmembrane region" description="Helical" evidence="1">
    <location>
        <begin position="69"/>
        <end position="91"/>
    </location>
</feature>
<dbReference type="Proteomes" id="UP001344906">
    <property type="component" value="Unassembled WGS sequence"/>
</dbReference>